<dbReference type="AlphaFoldDB" id="A0A517Y6H6"/>
<keyword evidence="2" id="KW-1185">Reference proteome</keyword>
<accession>A0A517Y6H6</accession>
<name>A0A517Y6H6_9BACT</name>
<sequence length="57" mass="6539">MDTFENATPPQEQPEMVLAQCWECGEKKMCYEHLVCCTGTRFHTCPECRKKIEGKAA</sequence>
<gene>
    <name evidence="1" type="ORF">ETAA8_09110</name>
</gene>
<evidence type="ECO:0000313" key="1">
    <source>
        <dbReference type="EMBL" id="QDU25839.1"/>
    </source>
</evidence>
<protein>
    <submittedName>
        <fullName evidence="1">Uncharacterized protein</fullName>
    </submittedName>
</protein>
<organism evidence="1 2">
    <name type="scientific">Anatilimnocola aggregata</name>
    <dbReference type="NCBI Taxonomy" id="2528021"/>
    <lineage>
        <taxon>Bacteria</taxon>
        <taxon>Pseudomonadati</taxon>
        <taxon>Planctomycetota</taxon>
        <taxon>Planctomycetia</taxon>
        <taxon>Pirellulales</taxon>
        <taxon>Pirellulaceae</taxon>
        <taxon>Anatilimnocola</taxon>
    </lineage>
</organism>
<reference evidence="1 2" key="1">
    <citation type="submission" date="2019-02" db="EMBL/GenBank/DDBJ databases">
        <title>Deep-cultivation of Planctomycetes and their phenomic and genomic characterization uncovers novel biology.</title>
        <authorList>
            <person name="Wiegand S."/>
            <person name="Jogler M."/>
            <person name="Boedeker C."/>
            <person name="Pinto D."/>
            <person name="Vollmers J."/>
            <person name="Rivas-Marin E."/>
            <person name="Kohn T."/>
            <person name="Peeters S.H."/>
            <person name="Heuer A."/>
            <person name="Rast P."/>
            <person name="Oberbeckmann S."/>
            <person name="Bunk B."/>
            <person name="Jeske O."/>
            <person name="Meyerdierks A."/>
            <person name="Storesund J.E."/>
            <person name="Kallscheuer N."/>
            <person name="Luecker S."/>
            <person name="Lage O.M."/>
            <person name="Pohl T."/>
            <person name="Merkel B.J."/>
            <person name="Hornburger P."/>
            <person name="Mueller R.-W."/>
            <person name="Bruemmer F."/>
            <person name="Labrenz M."/>
            <person name="Spormann A.M."/>
            <person name="Op den Camp H."/>
            <person name="Overmann J."/>
            <person name="Amann R."/>
            <person name="Jetten M.S.M."/>
            <person name="Mascher T."/>
            <person name="Medema M.H."/>
            <person name="Devos D.P."/>
            <person name="Kaster A.-K."/>
            <person name="Ovreas L."/>
            <person name="Rohde M."/>
            <person name="Galperin M.Y."/>
            <person name="Jogler C."/>
        </authorList>
    </citation>
    <scope>NUCLEOTIDE SEQUENCE [LARGE SCALE GENOMIC DNA]</scope>
    <source>
        <strain evidence="1 2">ETA_A8</strain>
    </source>
</reference>
<dbReference type="KEGG" id="aagg:ETAA8_09110"/>
<dbReference type="Proteomes" id="UP000315017">
    <property type="component" value="Chromosome"/>
</dbReference>
<evidence type="ECO:0000313" key="2">
    <source>
        <dbReference type="Proteomes" id="UP000315017"/>
    </source>
</evidence>
<dbReference type="EMBL" id="CP036274">
    <property type="protein sequence ID" value="QDU25839.1"/>
    <property type="molecule type" value="Genomic_DNA"/>
</dbReference>
<proteinExistence type="predicted"/>